<accession>A0AAF0YWR3</accession>
<feature type="chain" id="PRO_5041949364" evidence="3">
    <location>
        <begin position="28"/>
        <end position="643"/>
    </location>
</feature>
<evidence type="ECO:0000256" key="3">
    <source>
        <dbReference type="SAM" id="SignalP"/>
    </source>
</evidence>
<dbReference type="Pfam" id="PF04536">
    <property type="entry name" value="TPM_phosphatase"/>
    <property type="match status" value="1"/>
</dbReference>
<keyword evidence="1" id="KW-0175">Coiled coil</keyword>
<dbReference type="RefSeq" id="WP_101678391.1">
    <property type="nucleotide sequence ID" value="NZ_CP136958.1"/>
</dbReference>
<reference evidence="5" key="1">
    <citation type="submission" date="2017-12" db="EMBL/GenBank/DDBJ databases">
        <authorList>
            <person name="Thomas-White K."/>
            <person name="Wolfe A.J."/>
        </authorList>
    </citation>
    <scope>NUCLEOTIDE SEQUENCE</scope>
    <source>
        <strain evidence="5">UMB0763</strain>
    </source>
</reference>
<dbReference type="Proteomes" id="UP000234560">
    <property type="component" value="Chromosome"/>
</dbReference>
<feature type="domain" description="TPM" evidence="4">
    <location>
        <begin position="44"/>
        <end position="147"/>
    </location>
</feature>
<feature type="coiled-coil region" evidence="1">
    <location>
        <begin position="482"/>
        <end position="513"/>
    </location>
</feature>
<dbReference type="EMBL" id="CP136958">
    <property type="protein sequence ID" value="WOT02863.1"/>
    <property type="molecule type" value="Genomic_DNA"/>
</dbReference>
<evidence type="ECO:0000313" key="6">
    <source>
        <dbReference type="Proteomes" id="UP000234560"/>
    </source>
</evidence>
<dbReference type="KEGG" id="cpyr:CYJ47_03570"/>
<dbReference type="Gene3D" id="3.10.310.50">
    <property type="match status" value="1"/>
</dbReference>
<evidence type="ECO:0000259" key="4">
    <source>
        <dbReference type="Pfam" id="PF04536"/>
    </source>
</evidence>
<protein>
    <submittedName>
        <fullName evidence="5">TPM domain-containing protein</fullName>
    </submittedName>
</protein>
<evidence type="ECO:0000256" key="1">
    <source>
        <dbReference type="SAM" id="Coils"/>
    </source>
</evidence>
<name>A0AAF0YWR3_9CORY</name>
<keyword evidence="3" id="KW-0732">Signal</keyword>
<evidence type="ECO:0000256" key="2">
    <source>
        <dbReference type="SAM" id="MobiDB-lite"/>
    </source>
</evidence>
<dbReference type="AlphaFoldDB" id="A0AAF0YWR3"/>
<feature type="region of interest" description="Disordered" evidence="2">
    <location>
        <begin position="181"/>
        <end position="207"/>
    </location>
</feature>
<sequence>MKRLVGTALAAATLVFSAPLVPLTPQAVPPALAQTTKVQLTDRVTDRAGVLSEEEKADLESKYTEFTQSTGLVPFFVLFPDLGSSTGEQVAKQLFSASGGDNVLVFVVGVNDRQVGMQYGADWSQSRVEAIQKNATGALSSSDWAAAGRTLAGGDSDESGWWWLLGGGAVVAGGGAVAASRGRKNRRKQTEAMARDAREISPSDVSRLSSLPTPVLTDLASDVLVRTDEAVRQSKKELELAQQEFGAERTRPFTKAMNHATSTLQHAFELQKRLTDSIPESEAERRAMLVDIVSSCGTSNDALKEKEDEFRSMRDTILNADTVVQDLSSKVVNLHRRLPAARETLSTMESTHGAQAVDSIRENPEFAEAALAEAEKATDEARTLAGQPAGSQGGLISAIRRSEEALAKADELLTAVEHGEDNLKLATDNFESIRDEVAGEIEELKGLSSSAEAAGLVDKATGVLAEAKETYPTDPLAAYASLTAIDAELDALIDTLREMKATHERNVQLLNQTLQSSQATIQSAEDFIATRGRAIGSRARTLLAQAQQTLAKAMSAGRTDPQKALPLASEAGQLAQRSLQAAKRDFSDYQDSMQTRRGGGGGDLFTGLLLGSMLNGGGFGGFGGGGGGSFGGGSGGGTWGGRF</sequence>
<reference evidence="5" key="2">
    <citation type="submission" date="2023-10" db="EMBL/GenBank/DDBJ databases">
        <authorList>
            <person name="Choi B."/>
        </authorList>
    </citation>
    <scope>NUCLEOTIDE SEQUENCE</scope>
    <source>
        <strain evidence="5">UMB0763</strain>
    </source>
</reference>
<gene>
    <name evidence="5" type="ORF">CYJ47_03570</name>
</gene>
<feature type="signal peptide" evidence="3">
    <location>
        <begin position="1"/>
        <end position="27"/>
    </location>
</feature>
<proteinExistence type="predicted"/>
<organism evidence="5 6">
    <name type="scientific">Corynebacterium pyruviciproducens</name>
    <dbReference type="NCBI Taxonomy" id="598660"/>
    <lineage>
        <taxon>Bacteria</taxon>
        <taxon>Bacillati</taxon>
        <taxon>Actinomycetota</taxon>
        <taxon>Actinomycetes</taxon>
        <taxon>Mycobacteriales</taxon>
        <taxon>Corynebacteriaceae</taxon>
        <taxon>Corynebacterium</taxon>
    </lineage>
</organism>
<feature type="compositionally biased region" description="Basic and acidic residues" evidence="2">
    <location>
        <begin position="188"/>
        <end position="201"/>
    </location>
</feature>
<dbReference type="InterPro" id="IPR007621">
    <property type="entry name" value="TPM_dom"/>
</dbReference>
<evidence type="ECO:0000313" key="5">
    <source>
        <dbReference type="EMBL" id="WOT02863.1"/>
    </source>
</evidence>